<keyword evidence="5" id="KW-0449">Lipoprotein</keyword>
<evidence type="ECO:0000256" key="1">
    <source>
        <dbReference type="ARBA" id="ARBA00004196"/>
    </source>
</evidence>
<comment type="similarity">
    <text evidence="2">Belongs to the LppX/LprAFG lipoprotein family.</text>
</comment>
<keyword evidence="3" id="KW-1003">Cell membrane</keyword>
<dbReference type="SUPFAM" id="SSF89392">
    <property type="entry name" value="Prokaryotic lipoproteins and lipoprotein localization factors"/>
    <property type="match status" value="1"/>
</dbReference>
<feature type="chain" id="PRO_5038656857" evidence="4">
    <location>
        <begin position="25"/>
        <end position="272"/>
    </location>
</feature>
<sequence>MTSTRGRRRTVLSFAMAVALTGVAGCGPSDSGAGDGDPLAALRLADRATGDADSSRIESTADLGDLMSMTADGEIDWADGLHGTMTLTYTGGQAADRMSRLGITATEARYLPDAYYADMGEVFAGQYGGKRWIRYAYGDMDEMIGGAPGVYVRDHFASVTPNQSVRLLLASGDVERVGEEDVRGERTTHYAGTVRAESAEQLKAAGITTADIDLWIDDDHLLVKKVEKADTANGTVRSTVHYSDYGVDVSTEEPPAAETVDHKDLLSYLPTS</sequence>
<accession>A0A5P8KAW3</accession>
<dbReference type="GO" id="GO:0030313">
    <property type="term" value="C:cell envelope"/>
    <property type="evidence" value="ECO:0007669"/>
    <property type="project" value="UniProtKB-SubCell"/>
</dbReference>
<evidence type="ECO:0000256" key="2">
    <source>
        <dbReference type="ARBA" id="ARBA00009194"/>
    </source>
</evidence>
<evidence type="ECO:0000256" key="4">
    <source>
        <dbReference type="SAM" id="SignalP"/>
    </source>
</evidence>
<dbReference type="KEGG" id="sphv:F9278_30505"/>
<dbReference type="AlphaFoldDB" id="A0A5P8KAW3"/>
<dbReference type="Gene3D" id="2.50.20.20">
    <property type="match status" value="1"/>
</dbReference>
<gene>
    <name evidence="5" type="ORF">F9278_30505</name>
</gene>
<reference evidence="5 6" key="1">
    <citation type="submission" date="2019-10" db="EMBL/GenBank/DDBJ databases">
        <title>Streptomyces sp. strain GY16 isolated from leaves of Broussonetia papyrifera.</title>
        <authorList>
            <person name="Mo P."/>
        </authorList>
    </citation>
    <scope>NUCLEOTIDE SEQUENCE [LARGE SCALE GENOMIC DNA]</scope>
    <source>
        <strain evidence="5 6">GY16</strain>
    </source>
</reference>
<keyword evidence="3" id="KW-0472">Membrane</keyword>
<dbReference type="Proteomes" id="UP000327294">
    <property type="component" value="Chromosome"/>
</dbReference>
<dbReference type="Pfam" id="PF07161">
    <property type="entry name" value="LppX_LprAFG"/>
    <property type="match status" value="1"/>
</dbReference>
<proteinExistence type="inferred from homology"/>
<protein>
    <submittedName>
        <fullName evidence="5">LppX_LprAFG lipoprotein</fullName>
    </submittedName>
</protein>
<organism evidence="5 6">
    <name type="scientific">Streptomyces phaeolivaceus</name>
    <dbReference type="NCBI Taxonomy" id="2653200"/>
    <lineage>
        <taxon>Bacteria</taxon>
        <taxon>Bacillati</taxon>
        <taxon>Actinomycetota</taxon>
        <taxon>Actinomycetes</taxon>
        <taxon>Kitasatosporales</taxon>
        <taxon>Streptomycetaceae</taxon>
        <taxon>Streptomyces</taxon>
    </lineage>
</organism>
<dbReference type="EMBL" id="CP045096">
    <property type="protein sequence ID" value="QFQ99767.1"/>
    <property type="molecule type" value="Genomic_DNA"/>
</dbReference>
<keyword evidence="4" id="KW-0732">Signal</keyword>
<evidence type="ECO:0000256" key="3">
    <source>
        <dbReference type="ARBA" id="ARBA00022475"/>
    </source>
</evidence>
<keyword evidence="6" id="KW-1185">Reference proteome</keyword>
<feature type="signal peptide" evidence="4">
    <location>
        <begin position="1"/>
        <end position="24"/>
    </location>
</feature>
<evidence type="ECO:0000313" key="6">
    <source>
        <dbReference type="Proteomes" id="UP000327294"/>
    </source>
</evidence>
<dbReference type="RefSeq" id="WP_152171177.1">
    <property type="nucleotide sequence ID" value="NZ_CP045096.1"/>
</dbReference>
<comment type="subcellular location">
    <subcellularLocation>
        <location evidence="1">Cell envelope</location>
    </subcellularLocation>
</comment>
<name>A0A5P8KAW3_9ACTN</name>
<dbReference type="PROSITE" id="PS51257">
    <property type="entry name" value="PROKAR_LIPOPROTEIN"/>
    <property type="match status" value="1"/>
</dbReference>
<dbReference type="InterPro" id="IPR009830">
    <property type="entry name" value="LppX/LprAFG"/>
</dbReference>
<evidence type="ECO:0000313" key="5">
    <source>
        <dbReference type="EMBL" id="QFQ99767.1"/>
    </source>
</evidence>
<dbReference type="InterPro" id="IPR029046">
    <property type="entry name" value="LolA/LolB/LppX"/>
</dbReference>